<proteinExistence type="predicted"/>
<reference evidence="4" key="2">
    <citation type="submission" date="2016-11" db="EMBL/GenBank/DDBJ databases">
        <authorList>
            <person name="Varghese N."/>
            <person name="Submissions S."/>
        </authorList>
    </citation>
    <scope>NUCLEOTIDE SEQUENCE [LARGE SCALE GENOMIC DNA]</scope>
    <source>
        <strain evidence="4">DSM 19859</strain>
    </source>
</reference>
<dbReference type="RefSeq" id="WP_072982546.1">
    <property type="nucleotide sequence ID" value="NZ_CAXPJH010000014.1"/>
</dbReference>
<feature type="chain" id="PRO_5012545068" evidence="1">
    <location>
        <begin position="20"/>
        <end position="264"/>
    </location>
</feature>
<evidence type="ECO:0000313" key="4">
    <source>
        <dbReference type="Proteomes" id="UP000184240"/>
    </source>
</evidence>
<reference evidence="2 5" key="3">
    <citation type="submission" date="2018-07" db="EMBL/GenBank/DDBJ databases">
        <title>Leeuwenhoekiella genomics.</title>
        <authorList>
            <person name="Tahon G."/>
            <person name="Willems A."/>
        </authorList>
    </citation>
    <scope>NUCLEOTIDE SEQUENCE [LARGE SCALE GENOMIC DNA]</scope>
    <source>
        <strain evidence="2 5">LMG 24856</strain>
    </source>
</reference>
<accession>A0A1M5Y429</accession>
<evidence type="ECO:0000313" key="3">
    <source>
        <dbReference type="EMBL" id="SHI06821.1"/>
    </source>
</evidence>
<evidence type="ECO:0000313" key="2">
    <source>
        <dbReference type="EMBL" id="RXG30463.1"/>
    </source>
</evidence>
<reference evidence="3" key="1">
    <citation type="submission" date="2016-11" db="EMBL/GenBank/DDBJ databases">
        <authorList>
            <person name="Jaros S."/>
            <person name="Januszkiewicz K."/>
            <person name="Wedrychowicz H."/>
        </authorList>
    </citation>
    <scope>NUCLEOTIDE SEQUENCE [LARGE SCALE GENOMIC DNA]</scope>
    <source>
        <strain evidence="3">DSM 19859</strain>
    </source>
</reference>
<dbReference type="SUPFAM" id="SSF49464">
    <property type="entry name" value="Carboxypeptidase regulatory domain-like"/>
    <property type="match status" value="1"/>
</dbReference>
<evidence type="ECO:0000256" key="1">
    <source>
        <dbReference type="SAM" id="SignalP"/>
    </source>
</evidence>
<dbReference type="Pfam" id="PF13715">
    <property type="entry name" value="CarbopepD_reg_2"/>
    <property type="match status" value="1"/>
</dbReference>
<evidence type="ECO:0000313" key="5">
    <source>
        <dbReference type="Proteomes" id="UP000290037"/>
    </source>
</evidence>
<name>A0A1M5Y429_9FLAO</name>
<dbReference type="Proteomes" id="UP000184240">
    <property type="component" value="Unassembled WGS sequence"/>
</dbReference>
<dbReference type="EMBL" id="QOVN01000002">
    <property type="protein sequence ID" value="RXG30463.1"/>
    <property type="molecule type" value="Genomic_DNA"/>
</dbReference>
<organism evidence="3 4">
    <name type="scientific">Leeuwenhoekiella palythoae</name>
    <dbReference type="NCBI Taxonomy" id="573501"/>
    <lineage>
        <taxon>Bacteria</taxon>
        <taxon>Pseudomonadati</taxon>
        <taxon>Bacteroidota</taxon>
        <taxon>Flavobacteriia</taxon>
        <taxon>Flavobacteriales</taxon>
        <taxon>Flavobacteriaceae</taxon>
        <taxon>Leeuwenhoekiella</taxon>
    </lineage>
</organism>
<feature type="signal peptide" evidence="1">
    <location>
        <begin position="1"/>
        <end position="19"/>
    </location>
</feature>
<sequence length="264" mass="29716">MKKILFLLLLIAAPVYIFAQETTPTSAQQEEASFIEGTVLNSSTEEPLEGVNIINLNTVKGTITKPDGTFRIKATSTDTLYFSFLGFKSLQVRVTNDWKRFGDVKVKMTETGIALEEVVVKDVELTGYLEIDAKNVPVYKNVRYSISGLESAYEAGNSQPGAFDKVMSAIFNPADFLNKVFSNKGSQMRKLRQMKEDDNIRDLLVTKFDRETLSALLQIPREDIEAILGRCDYSESFVKTANDLQILDALSSCYEEYKVLNRDR</sequence>
<dbReference type="AlphaFoldDB" id="A0A1M5Y429"/>
<dbReference type="Proteomes" id="UP000290037">
    <property type="component" value="Unassembled WGS sequence"/>
</dbReference>
<dbReference type="STRING" id="573501.SAMN04487999_1920"/>
<keyword evidence="5" id="KW-1185">Reference proteome</keyword>
<dbReference type="EMBL" id="FQXT01000003">
    <property type="protein sequence ID" value="SHI06821.1"/>
    <property type="molecule type" value="Genomic_DNA"/>
</dbReference>
<gene>
    <name evidence="2" type="ORF">DSM01_1213</name>
    <name evidence="3" type="ORF">SAMN04487999_1920</name>
</gene>
<dbReference type="InterPro" id="IPR008969">
    <property type="entry name" value="CarboxyPept-like_regulatory"/>
</dbReference>
<keyword evidence="1" id="KW-0732">Signal</keyword>
<protein>
    <submittedName>
        <fullName evidence="3">CarboxypepD_reg-like domain-containing protein</fullName>
    </submittedName>
    <submittedName>
        <fullName evidence="2">Carboxypeptidase-like protein</fullName>
    </submittedName>
</protein>